<proteinExistence type="predicted"/>
<sequence>MLFFLGSIICSTSAQEPQEFWEWEFEMTKYDSLIHEKIYRVSIGANQQVELIKFKNGDYKGHLNNVIWTTNSKEIRKKRISSIIRIQDSIAGELFKNFEELNFEYIPDCEKIENCINGLDGETTFFSTETKKINKTVSFWELTSDYYYKKDIPKEVMTARKIMSLINSEFNLKKQFDDFTNRLPKGKYIISSIIMVKR</sequence>
<comment type="caution">
    <text evidence="1">The sequence shown here is derived from an EMBL/GenBank/DDBJ whole genome shotgun (WGS) entry which is preliminary data.</text>
</comment>
<dbReference type="RefSeq" id="WP_348715313.1">
    <property type="nucleotide sequence ID" value="NZ_CAXJIO010000010.1"/>
</dbReference>
<organism evidence="1 2">
    <name type="scientific">Tenacibaculum polynesiense</name>
    <dbReference type="NCBI Taxonomy" id="3137857"/>
    <lineage>
        <taxon>Bacteria</taxon>
        <taxon>Pseudomonadati</taxon>
        <taxon>Bacteroidota</taxon>
        <taxon>Flavobacteriia</taxon>
        <taxon>Flavobacteriales</taxon>
        <taxon>Flavobacteriaceae</taxon>
        <taxon>Tenacibaculum</taxon>
    </lineage>
</organism>
<dbReference type="Proteomes" id="UP001497527">
    <property type="component" value="Unassembled WGS sequence"/>
</dbReference>
<evidence type="ECO:0000313" key="1">
    <source>
        <dbReference type="EMBL" id="CAL2101520.1"/>
    </source>
</evidence>
<dbReference type="EMBL" id="CAXJIO010000010">
    <property type="protein sequence ID" value="CAL2101520.1"/>
    <property type="molecule type" value="Genomic_DNA"/>
</dbReference>
<name>A0ABM9P7Q5_9FLAO</name>
<reference evidence="1 2" key="1">
    <citation type="submission" date="2024-05" db="EMBL/GenBank/DDBJ databases">
        <authorList>
            <person name="Duchaud E."/>
        </authorList>
    </citation>
    <scope>NUCLEOTIDE SEQUENCE [LARGE SCALE GENOMIC DNA]</scope>
    <source>
        <strain evidence="1">Ena-SAMPLE-TAB-13-05-2024-13:56:06:370-140308</strain>
    </source>
</reference>
<gene>
    <name evidence="1" type="ORF">T190423A01A_10083</name>
</gene>
<accession>A0ABM9P7Q5</accession>
<evidence type="ECO:0000313" key="2">
    <source>
        <dbReference type="Proteomes" id="UP001497527"/>
    </source>
</evidence>
<protein>
    <submittedName>
        <fullName evidence="1">Uncharacterized protein</fullName>
    </submittedName>
</protein>
<keyword evidence="2" id="KW-1185">Reference proteome</keyword>